<keyword evidence="3" id="KW-1185">Reference proteome</keyword>
<dbReference type="AlphaFoldDB" id="A0A387BP63"/>
<dbReference type="RefSeq" id="WP_120789366.1">
    <property type="nucleotide sequence ID" value="NZ_CP032624.1"/>
</dbReference>
<protein>
    <submittedName>
        <fullName evidence="2">Uncharacterized protein</fullName>
    </submittedName>
</protein>
<dbReference type="KEGG" id="gry:D7I44_09985"/>
<proteinExistence type="predicted"/>
<feature type="transmembrane region" description="Helical" evidence="1">
    <location>
        <begin position="12"/>
        <end position="32"/>
    </location>
</feature>
<reference evidence="2 3" key="1">
    <citation type="submission" date="2018-09" db="EMBL/GenBank/DDBJ databases">
        <title>Genome sequencing of strain 2DFW10M-5.</title>
        <authorList>
            <person name="Heo J."/>
            <person name="Kim S.-J."/>
            <person name="Kwon S.-W."/>
        </authorList>
    </citation>
    <scope>NUCLEOTIDE SEQUENCE [LARGE SCALE GENOMIC DNA]</scope>
    <source>
        <strain evidence="2 3">2DFW10M-5</strain>
    </source>
</reference>
<evidence type="ECO:0000256" key="1">
    <source>
        <dbReference type="SAM" id="Phobius"/>
    </source>
</evidence>
<keyword evidence="1" id="KW-0812">Transmembrane</keyword>
<keyword evidence="1" id="KW-1133">Transmembrane helix</keyword>
<organism evidence="2 3">
    <name type="scientific">Gryllotalpicola protaetiae</name>
    <dbReference type="NCBI Taxonomy" id="2419771"/>
    <lineage>
        <taxon>Bacteria</taxon>
        <taxon>Bacillati</taxon>
        <taxon>Actinomycetota</taxon>
        <taxon>Actinomycetes</taxon>
        <taxon>Micrococcales</taxon>
        <taxon>Microbacteriaceae</taxon>
        <taxon>Gryllotalpicola</taxon>
    </lineage>
</organism>
<name>A0A387BP63_9MICO</name>
<dbReference type="EMBL" id="CP032624">
    <property type="protein sequence ID" value="AYG03834.1"/>
    <property type="molecule type" value="Genomic_DNA"/>
</dbReference>
<keyword evidence="1" id="KW-0472">Membrane</keyword>
<sequence length="149" mass="15088">MSGRLRAARIWQLAALGLAAAAAVVVLFAPLYSSGTTTCDPPGVACAVHPAAQASVLAVNGPGILWYVLAPVALCLIPVLVRGSAWRAVSITCVVVLGMLVLLGLLTIGTFYVPALGAAVAGASMHAPVGGGLSRRGRTFPQKTSSVRE</sequence>
<accession>A0A387BP63</accession>
<evidence type="ECO:0000313" key="2">
    <source>
        <dbReference type="EMBL" id="AYG03834.1"/>
    </source>
</evidence>
<evidence type="ECO:0000313" key="3">
    <source>
        <dbReference type="Proteomes" id="UP000275069"/>
    </source>
</evidence>
<dbReference type="Proteomes" id="UP000275069">
    <property type="component" value="Chromosome"/>
</dbReference>
<gene>
    <name evidence="2" type="ORF">D7I44_09985</name>
</gene>
<feature type="transmembrane region" description="Helical" evidence="1">
    <location>
        <begin position="88"/>
        <end position="106"/>
    </location>
</feature>
<feature type="transmembrane region" description="Helical" evidence="1">
    <location>
        <begin position="64"/>
        <end position="81"/>
    </location>
</feature>